<evidence type="ECO:0000256" key="3">
    <source>
        <dbReference type="ARBA" id="ARBA00022448"/>
    </source>
</evidence>
<dbReference type="AlphaFoldDB" id="A0A0C3Q442"/>
<feature type="transmembrane region" description="Helical" evidence="8">
    <location>
        <begin position="559"/>
        <end position="587"/>
    </location>
</feature>
<evidence type="ECO:0000256" key="5">
    <source>
        <dbReference type="ARBA" id="ARBA00022989"/>
    </source>
</evidence>
<feature type="region of interest" description="Disordered" evidence="7">
    <location>
        <begin position="1"/>
        <end position="50"/>
    </location>
</feature>
<dbReference type="STRING" id="1051891.A0A0C3Q442"/>
<organism evidence="9 10">
    <name type="scientific">Tulasnella calospora MUT 4182</name>
    <dbReference type="NCBI Taxonomy" id="1051891"/>
    <lineage>
        <taxon>Eukaryota</taxon>
        <taxon>Fungi</taxon>
        <taxon>Dikarya</taxon>
        <taxon>Basidiomycota</taxon>
        <taxon>Agaricomycotina</taxon>
        <taxon>Agaricomycetes</taxon>
        <taxon>Cantharellales</taxon>
        <taxon>Tulasnellaceae</taxon>
        <taxon>Tulasnella</taxon>
    </lineage>
</organism>
<dbReference type="InterPro" id="IPR045035">
    <property type="entry name" value="YSL-like"/>
</dbReference>
<comment type="subcellular location">
    <subcellularLocation>
        <location evidence="1">Membrane</location>
        <topology evidence="1">Multi-pass membrane protein</topology>
    </subcellularLocation>
</comment>
<dbReference type="Pfam" id="PF03169">
    <property type="entry name" value="OPT"/>
    <property type="match status" value="2"/>
</dbReference>
<comment type="similarity">
    <text evidence="2">Belongs to the oligopeptide OPT transporter family.</text>
</comment>
<dbReference type="EMBL" id="KN823373">
    <property type="protein sequence ID" value="KIO17519.1"/>
    <property type="molecule type" value="Genomic_DNA"/>
</dbReference>
<keyword evidence="4 8" id="KW-0812">Transmembrane</keyword>
<evidence type="ECO:0000256" key="4">
    <source>
        <dbReference type="ARBA" id="ARBA00022692"/>
    </source>
</evidence>
<evidence type="ECO:0000256" key="1">
    <source>
        <dbReference type="ARBA" id="ARBA00004141"/>
    </source>
</evidence>
<dbReference type="InterPro" id="IPR004813">
    <property type="entry name" value="OPT"/>
</dbReference>
<evidence type="ECO:0000256" key="7">
    <source>
        <dbReference type="SAM" id="MobiDB-lite"/>
    </source>
</evidence>
<feature type="compositionally biased region" description="Basic and acidic residues" evidence="7">
    <location>
        <begin position="26"/>
        <end position="50"/>
    </location>
</feature>
<accession>A0A0C3Q442</accession>
<reference evidence="10" key="2">
    <citation type="submission" date="2015-01" db="EMBL/GenBank/DDBJ databases">
        <title>Evolutionary Origins and Diversification of the Mycorrhizal Mutualists.</title>
        <authorList>
            <consortium name="DOE Joint Genome Institute"/>
            <consortium name="Mycorrhizal Genomics Consortium"/>
            <person name="Kohler A."/>
            <person name="Kuo A."/>
            <person name="Nagy L.G."/>
            <person name="Floudas D."/>
            <person name="Copeland A."/>
            <person name="Barry K.W."/>
            <person name="Cichocki N."/>
            <person name="Veneault-Fourrey C."/>
            <person name="LaButti K."/>
            <person name="Lindquist E.A."/>
            <person name="Lipzen A."/>
            <person name="Lundell T."/>
            <person name="Morin E."/>
            <person name="Murat C."/>
            <person name="Riley R."/>
            <person name="Ohm R."/>
            <person name="Sun H."/>
            <person name="Tunlid A."/>
            <person name="Henrissat B."/>
            <person name="Grigoriev I.V."/>
            <person name="Hibbett D.S."/>
            <person name="Martin F."/>
        </authorList>
    </citation>
    <scope>NUCLEOTIDE SEQUENCE [LARGE SCALE GENOMIC DNA]</scope>
    <source>
        <strain evidence="10">MUT 4182</strain>
    </source>
</reference>
<dbReference type="PANTHER" id="PTHR31645">
    <property type="entry name" value="OLIGOPEPTIDE TRANSPORTER YGL114W-RELATED"/>
    <property type="match status" value="1"/>
</dbReference>
<evidence type="ECO:0000256" key="8">
    <source>
        <dbReference type="SAM" id="Phobius"/>
    </source>
</evidence>
<name>A0A0C3Q442_9AGAM</name>
<evidence type="ECO:0000256" key="2">
    <source>
        <dbReference type="ARBA" id="ARBA00008807"/>
    </source>
</evidence>
<evidence type="ECO:0000313" key="10">
    <source>
        <dbReference type="Proteomes" id="UP000054248"/>
    </source>
</evidence>
<protein>
    <recommendedName>
        <fullName evidence="11">OPT superfamily oligopeptide transporter</fullName>
    </recommendedName>
</protein>
<evidence type="ECO:0008006" key="11">
    <source>
        <dbReference type="Google" id="ProtNLM"/>
    </source>
</evidence>
<keyword evidence="10" id="KW-1185">Reference proteome</keyword>
<feature type="transmembrane region" description="Helical" evidence="8">
    <location>
        <begin position="368"/>
        <end position="386"/>
    </location>
</feature>
<evidence type="ECO:0000313" key="9">
    <source>
        <dbReference type="EMBL" id="KIO17519.1"/>
    </source>
</evidence>
<feature type="transmembrane region" description="Helical" evidence="8">
    <location>
        <begin position="295"/>
        <end position="312"/>
    </location>
</feature>
<dbReference type="GO" id="GO:0000329">
    <property type="term" value="C:fungal-type vacuole membrane"/>
    <property type="evidence" value="ECO:0007669"/>
    <property type="project" value="TreeGrafter"/>
</dbReference>
<feature type="transmembrane region" description="Helical" evidence="8">
    <location>
        <begin position="461"/>
        <end position="482"/>
    </location>
</feature>
<keyword evidence="3" id="KW-0813">Transport</keyword>
<dbReference type="GO" id="GO:0035673">
    <property type="term" value="F:oligopeptide transmembrane transporter activity"/>
    <property type="evidence" value="ECO:0007669"/>
    <property type="project" value="InterPro"/>
</dbReference>
<feature type="transmembrane region" description="Helical" evidence="8">
    <location>
        <begin position="528"/>
        <end position="547"/>
    </location>
</feature>
<evidence type="ECO:0000256" key="6">
    <source>
        <dbReference type="ARBA" id="ARBA00023136"/>
    </source>
</evidence>
<keyword evidence="6 8" id="KW-0472">Membrane</keyword>
<feature type="transmembrane region" description="Helical" evidence="8">
    <location>
        <begin position="209"/>
        <end position="229"/>
    </location>
</feature>
<feature type="transmembrane region" description="Helical" evidence="8">
    <location>
        <begin position="343"/>
        <end position="362"/>
    </location>
</feature>
<dbReference type="PANTHER" id="PTHR31645:SF3">
    <property type="entry name" value="OLIGOPEPTIDE TRANSPORTER"/>
    <property type="match status" value="1"/>
</dbReference>
<dbReference type="Proteomes" id="UP000054248">
    <property type="component" value="Unassembled WGS sequence"/>
</dbReference>
<dbReference type="OrthoDB" id="77405at2759"/>
<proteinExistence type="inferred from homology"/>
<sequence>MAELPDVNLARQITRESHVDAVPGRPDTKKSYSGYSDEKAGRLDDEKGGVAHTHETDHEEEMQHYIPGDPFPVDPNAPEEEHQLTIRALIVGCALGAVVGASNIYLGLKTGFTFGPQLFGAIFGFAIIKPLSQFFTNNTVLPHWLWGGEFGPKENVCVQTAATSAGGLGAFSFANHERYLVFPTPSATAFTIRSLHSGKTGAIVARKKSLCLLITLLAALAYKVATGYAPGVLFDWHIGWTLYRLGWTSIIALENYGWWLESVAVETSDEFPLKSIQAMKFKTFDDYVYAPSPRYWLLWPGVLIMLTIHNRIERYRNRNDPNFVFVDEGDNDPCPPEDRVPNYAWIGALAVSMLLSITLISTQFNMNVGEVILANILGFIFSFIGVQSAGDTDINPISTVAKASQLIFGGIAKGQHLAQIDGMRLNLIGGIVAGGAAAQSTDMTGDLKTGHLIGAKPKVQFVSQLVGSTVASFLTVGLFVLFTKASPCILYPPEDGQCAYGAPSVSAWAAVATAVTAPKLPIPPSSGYTAIGLSILAAICVVAKHLWIPRKYWHWVPNWNAIGLGFVVPQTFYAVAMGFGSIMYYAWEIKNPAQFDMYGFPLAAGLLAGEGLGGVVQALLTVAGVGGDGVTRGTSVGCPGFEFCG</sequence>
<gene>
    <name evidence="9" type="ORF">M407DRAFT_228119</name>
</gene>
<reference evidence="9 10" key="1">
    <citation type="submission" date="2014-04" db="EMBL/GenBank/DDBJ databases">
        <authorList>
            <consortium name="DOE Joint Genome Institute"/>
            <person name="Kuo A."/>
            <person name="Girlanda M."/>
            <person name="Perotto S."/>
            <person name="Kohler A."/>
            <person name="Nagy L.G."/>
            <person name="Floudas D."/>
            <person name="Copeland A."/>
            <person name="Barry K.W."/>
            <person name="Cichocki N."/>
            <person name="Veneault-Fourrey C."/>
            <person name="LaButti K."/>
            <person name="Lindquist E.A."/>
            <person name="Lipzen A."/>
            <person name="Lundell T."/>
            <person name="Morin E."/>
            <person name="Murat C."/>
            <person name="Sun H."/>
            <person name="Tunlid A."/>
            <person name="Henrissat B."/>
            <person name="Grigoriev I.V."/>
            <person name="Hibbett D.S."/>
            <person name="Martin F."/>
            <person name="Nordberg H.P."/>
            <person name="Cantor M.N."/>
            <person name="Hua S.X."/>
        </authorList>
    </citation>
    <scope>NUCLEOTIDE SEQUENCE [LARGE SCALE GENOMIC DNA]</scope>
    <source>
        <strain evidence="9 10">MUT 4182</strain>
    </source>
</reference>
<dbReference type="HOGENOM" id="CLU_010539_1_0_1"/>
<keyword evidence="5 8" id="KW-1133">Transmembrane helix</keyword>
<feature type="transmembrane region" description="Helical" evidence="8">
    <location>
        <begin position="88"/>
        <end position="108"/>
    </location>
</feature>